<sequence length="401" mass="44783">MDEDLINRIRMPVYFKAPYCHSNKVKRIQDSLQTIRNVNTDSMANTSSGKEKDQKSKRKLKDKEKKEAVALLGGAGSKPPKPLKHKRANSMDMNHRDDGYLKHKDPRLYRRQSTTVEIQTPCFKCLRSALHCYNIVVLIMGCGALAVGVWLLVTDFSAREISVIVHTNLFEIGTYLILGGGGLIALLAFCGCCGTMREDKCILGFYGVVLLLVLCALCVGGVLAFTFKATLRDDMSQKMIRSIRLQYGNDVRSNSTNRLITDAWDSMQRKLGCCGVTGNISFSKNSWEIYRDGSHWYRSRTEQVPFVPESCCTPNADLEMCQGKKFMGPPSMPHEPGHPVNPHLYTDGCYDKVLLHIQQHSLILGAVALAVPLFLIVGVIITFCMCCKVKKAEGEGDEEIF</sequence>
<evidence type="ECO:0000256" key="5">
    <source>
        <dbReference type="SAM" id="MobiDB-lite"/>
    </source>
</evidence>
<dbReference type="InterPro" id="IPR018499">
    <property type="entry name" value="Tetraspanin/Peripherin"/>
</dbReference>
<dbReference type="PANTHER" id="PTHR19282:SF544">
    <property type="entry name" value="TETRASPANIN"/>
    <property type="match status" value="1"/>
</dbReference>
<keyword evidence="8" id="KW-1185">Reference proteome</keyword>
<evidence type="ECO:0000256" key="4">
    <source>
        <dbReference type="ARBA" id="ARBA00023136"/>
    </source>
</evidence>
<dbReference type="InterPro" id="IPR008952">
    <property type="entry name" value="Tetraspanin_EC2_sf"/>
</dbReference>
<keyword evidence="3 6" id="KW-1133">Transmembrane helix</keyword>
<gene>
    <name evidence="7" type="ORF">MEDL_21616</name>
</gene>
<evidence type="ECO:0000256" key="1">
    <source>
        <dbReference type="ARBA" id="ARBA00004141"/>
    </source>
</evidence>
<evidence type="ECO:0000256" key="6">
    <source>
        <dbReference type="SAM" id="Phobius"/>
    </source>
</evidence>
<feature type="transmembrane region" description="Helical" evidence="6">
    <location>
        <begin position="362"/>
        <end position="383"/>
    </location>
</feature>
<feature type="region of interest" description="Disordered" evidence="5">
    <location>
        <begin position="38"/>
        <end position="97"/>
    </location>
</feature>
<feature type="compositionally biased region" description="Polar residues" evidence="5">
    <location>
        <begin position="38"/>
        <end position="48"/>
    </location>
</feature>
<keyword evidence="2 6" id="KW-0812">Transmembrane</keyword>
<evidence type="ECO:0000256" key="2">
    <source>
        <dbReference type="ARBA" id="ARBA00022692"/>
    </source>
</evidence>
<evidence type="ECO:0000313" key="8">
    <source>
        <dbReference type="Proteomes" id="UP000683360"/>
    </source>
</evidence>
<feature type="transmembrane region" description="Helical" evidence="6">
    <location>
        <begin position="133"/>
        <end position="153"/>
    </location>
</feature>
<dbReference type="Gene3D" id="1.10.1450.10">
    <property type="entry name" value="Tetraspanin"/>
    <property type="match status" value="1"/>
</dbReference>
<dbReference type="EMBL" id="CAJPWZ010001076">
    <property type="protein sequence ID" value="CAG2207492.1"/>
    <property type="molecule type" value="Genomic_DNA"/>
</dbReference>
<dbReference type="PANTHER" id="PTHR19282">
    <property type="entry name" value="TETRASPANIN"/>
    <property type="match status" value="1"/>
</dbReference>
<keyword evidence="4 6" id="KW-0472">Membrane</keyword>
<dbReference type="Pfam" id="PF00335">
    <property type="entry name" value="Tetraspanin"/>
    <property type="match status" value="1"/>
</dbReference>
<dbReference type="SUPFAM" id="SSF48652">
    <property type="entry name" value="Tetraspanin"/>
    <property type="match status" value="1"/>
</dbReference>
<dbReference type="GO" id="GO:0005886">
    <property type="term" value="C:plasma membrane"/>
    <property type="evidence" value="ECO:0007669"/>
    <property type="project" value="TreeGrafter"/>
</dbReference>
<comment type="subcellular location">
    <subcellularLocation>
        <location evidence="1">Membrane</location>
        <topology evidence="1">Multi-pass membrane protein</topology>
    </subcellularLocation>
</comment>
<name>A0A8S3RKJ6_MYTED</name>
<proteinExistence type="predicted"/>
<protein>
    <submittedName>
        <fullName evidence="7">TSPAN18</fullName>
    </submittedName>
</protein>
<accession>A0A8S3RKJ6</accession>
<dbReference type="OrthoDB" id="438211at2759"/>
<dbReference type="AlphaFoldDB" id="A0A8S3RKJ6"/>
<organism evidence="7 8">
    <name type="scientific">Mytilus edulis</name>
    <name type="common">Blue mussel</name>
    <dbReference type="NCBI Taxonomy" id="6550"/>
    <lineage>
        <taxon>Eukaryota</taxon>
        <taxon>Metazoa</taxon>
        <taxon>Spiralia</taxon>
        <taxon>Lophotrochozoa</taxon>
        <taxon>Mollusca</taxon>
        <taxon>Bivalvia</taxon>
        <taxon>Autobranchia</taxon>
        <taxon>Pteriomorphia</taxon>
        <taxon>Mytilida</taxon>
        <taxon>Mytiloidea</taxon>
        <taxon>Mytilidae</taxon>
        <taxon>Mytilinae</taxon>
        <taxon>Mytilus</taxon>
    </lineage>
</organism>
<evidence type="ECO:0000256" key="3">
    <source>
        <dbReference type="ARBA" id="ARBA00022989"/>
    </source>
</evidence>
<comment type="caution">
    <text evidence="7">The sequence shown here is derived from an EMBL/GenBank/DDBJ whole genome shotgun (WGS) entry which is preliminary data.</text>
</comment>
<reference evidence="7" key="1">
    <citation type="submission" date="2021-03" db="EMBL/GenBank/DDBJ databases">
        <authorList>
            <person name="Bekaert M."/>
        </authorList>
    </citation>
    <scope>NUCLEOTIDE SEQUENCE</scope>
</reference>
<feature type="transmembrane region" description="Helical" evidence="6">
    <location>
        <begin position="203"/>
        <end position="231"/>
    </location>
</feature>
<dbReference type="Proteomes" id="UP000683360">
    <property type="component" value="Unassembled WGS sequence"/>
</dbReference>
<feature type="transmembrane region" description="Helical" evidence="6">
    <location>
        <begin position="174"/>
        <end position="197"/>
    </location>
</feature>
<dbReference type="PRINTS" id="PR00259">
    <property type="entry name" value="TMFOUR"/>
</dbReference>
<evidence type="ECO:0000313" key="7">
    <source>
        <dbReference type="EMBL" id="CAG2207492.1"/>
    </source>
</evidence>